<dbReference type="GO" id="GO:0051959">
    <property type="term" value="F:dynein light intermediate chain binding"/>
    <property type="evidence" value="ECO:0007669"/>
    <property type="project" value="InterPro"/>
</dbReference>
<evidence type="ECO:0000313" key="29">
    <source>
        <dbReference type="RefSeq" id="XP_023387401.1"/>
    </source>
</evidence>
<dbReference type="InterPro" id="IPR042222">
    <property type="entry name" value="Dynein_2_N"/>
</dbReference>
<dbReference type="Pfam" id="PF08393">
    <property type="entry name" value="DHC_N2"/>
    <property type="match status" value="2"/>
</dbReference>
<dbReference type="Gene3D" id="6.10.140.1060">
    <property type="match status" value="1"/>
</dbReference>
<name>A0A6P6CIU6_PTEVA</name>
<dbReference type="GO" id="GO:0045505">
    <property type="term" value="F:dynein intermediate chain binding"/>
    <property type="evidence" value="ECO:0007669"/>
    <property type="project" value="InterPro"/>
</dbReference>
<evidence type="ECO:0000256" key="7">
    <source>
        <dbReference type="ARBA" id="ARBA00022840"/>
    </source>
</evidence>
<feature type="domain" description="Dynein heavy chain hydrolytic ATP-binding dynein motor region" evidence="20">
    <location>
        <begin position="1839"/>
        <end position="2145"/>
    </location>
</feature>
<feature type="domain" description="Dynein heavy chain linker" evidence="19">
    <location>
        <begin position="1594"/>
        <end position="1739"/>
    </location>
</feature>
<dbReference type="FunFam" id="3.40.50.300:FF:000411">
    <property type="entry name" value="dynein heavy chain 17, axonemal"/>
    <property type="match status" value="1"/>
</dbReference>
<dbReference type="Gene3D" id="1.20.1270.280">
    <property type="match status" value="1"/>
</dbReference>
<feature type="compositionally biased region" description="Basic residues" evidence="15">
    <location>
        <begin position="2249"/>
        <end position="2260"/>
    </location>
</feature>
<evidence type="ECO:0000256" key="3">
    <source>
        <dbReference type="ARBA" id="ARBA00022490"/>
    </source>
</evidence>
<keyword evidence="3" id="KW-0963">Cytoplasm</keyword>
<dbReference type="Pfam" id="PF18199">
    <property type="entry name" value="Dynein_C"/>
    <property type="match status" value="1"/>
</dbReference>
<dbReference type="InterPro" id="IPR013602">
    <property type="entry name" value="Dynein_heavy_linker"/>
</dbReference>
<protein>
    <submittedName>
        <fullName evidence="29">Dynein heavy chain 17, axonemal</fullName>
    </submittedName>
</protein>
<evidence type="ECO:0000259" key="26">
    <source>
        <dbReference type="Pfam" id="PF18198"/>
    </source>
</evidence>
<dbReference type="InterPro" id="IPR042219">
    <property type="entry name" value="AAA_lid_11_sf"/>
</dbReference>
<feature type="region of interest" description="Disordered" evidence="15">
    <location>
        <begin position="1799"/>
        <end position="1828"/>
    </location>
</feature>
<evidence type="ECO:0000256" key="8">
    <source>
        <dbReference type="ARBA" id="ARBA00023017"/>
    </source>
</evidence>
<dbReference type="Pfam" id="PF12774">
    <property type="entry name" value="AAA_6"/>
    <property type="match status" value="1"/>
</dbReference>
<dbReference type="GO" id="GO:0005930">
    <property type="term" value="C:axoneme"/>
    <property type="evidence" value="ECO:0007669"/>
    <property type="project" value="UniProtKB-SubCell"/>
</dbReference>
<sequence length="4490" mass="508408">MTVTPDVRLEYLEGVAFTMLKFKPDKWGKMMSVEENLALFTDFLEKPDTLVLVLTLTPAGMIVPCLGFPASLKSKGVYFVKKKPRSISKDSYKDHLLYGDLSPTPVDQLIAVVEEVLYSLLNQSENLNGWPWVVSEDIMKQVHKLKNEMFVMGGKIKGKTLLPIPEHLGSLDGTLESMERIPSALDNSLLHAIETIIIDWAHQVRDVLSKDSAQALLDGLQPLPRVEFEFWDARLMNLKCIHDQLNRPKVNKIVEILEKAKSCYWPALQNVYLNVTEGLKEANDIVLYLMPLRILLEEMEQADFTMLPTFIAKVLYTICFIWATSEHYNTPSRVIVTLQEFCNQIIEMTRTYLSPEEVLKGLQGEIEEVLNNISLSVNILKELYRAYDFCCANMGLFFKKEKEPVPWEFPSSLAFSRMNAFFRRVRTIEDLYKTAIEFLKLEKIELGGARGNILGSLVMHIYEEVFELVKVFADCKYDPLDPGDPSFDDDYADFETKIQDLDRRLATIFCQAFDDCNSIESCAKLLYMCGGLLERPLILAEVVPRYSVMLELFDAELDNTKILYDTQIAASADGNIPPIHKNMPPVAGQLKWSLELQERLETPMKDLKRIDHPLVAVLREVKYLNFQQQKGIPDSAESLFSKHETFRKFVGNLELVVGWYNEITTTVTDVEFPLIESELSAIDVKLQAAETTLFWNSEGATAASASPRVTLGPRPGGLRPLGPRLDFHLDGLFPQGSSSEKDASMAGVLGPRFPKYLPVDRTYRYPVQDWSSNPMFERKDNKKDALLDLDGRLVTLNKRYTVVKDAGVKIQAMVAENAELFRADTTSQSWKDYVNYIDNMVLDEFDYFIQNSLNYLMNNMVMDESVAPLFEIRMELDEAGLVFNPSLEVGSDRSFLALVDGLINDIYNAAKLIPRLAKGRLNYKSDLEDLTDLIEMREEMSSLVVSAMKEAEEYQDSFERYSYLWTDDLQESMRTFLTYGRALTPEDLEMHAEEAIPKAPPTLAQFQQQIDSYERLYEEVSRCENTKVFSGWLQCDCRPFKQALLSTIKRWSFMFKRHLSSHVVSSLSDLETFMNVARTGLKKPLKEGDYDGLVEVMGHLMKVKERQVATDTMFEPLKQTIELLKTYGEEMPEETHTKLQELPEQWTNTKKLAIQVKQNVAPLQANEVNILRRKCQQFELKQHEFREKFRQEAPFSFNDPDPYRSLNKQQKSITAMESSMEALCKSGSLFEVTVPDYKQLKACHKEVLLLKELWDMIVLVNTSIDDWKTTKWKDINVEQMDIDCKKFAKDVRSLDKEMKAWDAFVGLDNTVKNMITSLRAVSELQNPAIRSRHWQQLMQATQVMLALAMDGAAPTPGGGAARAARSGAEGPVLLEPSVSKAGSVHMRPGQKSVEVWLNRVLDRMCATLRHEIPEAVVTYEEKPREQWIFDYPAQVALTCTQIWWTTEVGLAFARLEEGYENAIKDYNKKQIGQLNALITLLIGNLSAGDRMKVMTICTIDVHARDVVAKMIMAKARAFAGGAGNLVRGLQPPTVESSQAFTWQSQLRHRWDEERKHCFANICDAQIQYSYEYLGNTPRLVITPLTDSCVAKDNALMADAVKTPNVVEATNKPGLYSKLEDLKKSLAVCEKALAEYLETKRLAFPRFYFVSSADLLDILSNGNDPVEVSRHLSKLFDSLCKLKFRLDANEKPLKFGLGMYSKEDEYMDFDRECDLSGQVEVWLNRVLDRMCATLRHEIPEAVVTYEEKPREQWIFDYPAQVALTCTQIWWTTEVGLAFARLEEGYENAIKDYNKKQVCGPGATRNTPGHAGGHRFRRPEASDPGNPCSPNWEGPPHEYGCYITLTQSLHLIMGGAPAGPAGTGKTETTKDLGRALGTMVYVFNCSEQMDYKSCGNIYKGLAQTGAWGCFDEFNRISVEVLSVIAVQVKCVQDAIRAKKKTFNFLGEMISLIPTVGIFITMNPGYAGRTELPENLKALFRPCAMVVPDFELICEIMLVAEGFLDARLLARKFITLYTLCKELLSKQDHYDWGLRAIKSVLVVAGSLKRGDPSRAEDQVLMRALRDFNIPKIVTDDLPVFMGLIGDLFPALDVPRKRDLNFEKIIKQSILELRLQAEDSFVLKVVQLEELLHVRHSVFVIGNAGSGKSQVLKSLNKTYQNLKRKPVAVDLDPKAVQAGTCDGMHCVTLTEANLPFGVARVAPSCSGVIAPPQLEYQESVRPSTPRLQQTLMVCITRQAQQDHGEAPAGGHRAERRRRSARRPRPQSAPACLRRVVSSWLERRKVQSEKANLMILFDKYLPMCLDKLRFGFKKITPVPEITIIHMVLYLLECLLTEKNTPADSPKELYELYFVFACFWAFGGAMFQDQLVDYRVEFSKWWINEFKTIKFPSQGTIFDYYLDPDTKKFLPWTDKVPSFELDPDIPLQASLVHTTETIRIRYFMDLLMAKSWPVMLVGNAGTGKSVLMGDKLESLNTDDYLVQAVPFNFYTTSAMLQGVLEKPLEKKSGRNYGPPGTKKLIYFIDDMNMPEVDKYGTVAPHTLIRQHMDHKHWYDRQKLTLKEVHNCQYVACMNPTSGSFTIDPRLQRHFCVFAVSFPGQEALTTIYSTILSQHLAYRSAPMVVQKMSNQLVASALALHQKVTATFLPTAIKFHYIFNLRDLSNIFQGLLFSTAEILRTPLDLVRLWLHEAERVYGDKMVDEKDQETLRRVTMASTKKFFDDLGDELLFARPNIFCHFAQGVGEAKYLPVTDVAHLNKLLVDVLDSYNEVNAVMNLVLFEDAVAHICRINRILEAPRGNALLVGVGGSGKQSLSRLAAYISSLEVFQITLKKGYAVLDLKADLSAQYIKSAVKNVPSVFLMTDSQVAEEQFLVLINDLLASGEIPGLFADDEVENIISSMRPQVKSIGMNDTRETCWKFFIEKVRRQLKVILCFSPVGSVLRVRARKFPAVVNCTAIDWFHEWPEDALVSVSARFLEETEGIQPEVKASISHFMAYVHTTVNEMSKVYLATERRYNYTTPKTFLEQIKLYQNLLAKKRTELVAKIERLENGLMKLQSTASQVDDLKAKLAIQEAELKQKNENADKLIQVVGVETEKVSKEKAIADEEEIKVEVINKNVTEKQKACETDLAKAEPALLAAQEALDTLNKNNLTELKSFGSPPDAVVNVTAAVMILTAPGGKIPKDKSWKAAKIMMGKVDTFLDSLKRFDKEHIPEACLKAFKPYQGNPTFDPEFVRSKSAAAAGLCSWCINIVRFYEVYCDVAPKRQALEEANAELAEAQEKLSRIKNKIAELNANLSNLTSAFEKATAEKIKCQQEADATNRVISLANRLVGGLASENVRWAESVENFRSQGVTLCGDVLLISAFVSYVGYFTKKYRNELMERFWIPYVNKLKVPIPITEGLDPLSLLTDDADVATWNNQGLPSDRMSTENATILCNTERWPLIVDAQLQGIKWIKNKYGSELKAIRLGQKSYLDIIEQAISEGDILLIENIGETVDPVLDPLLGRNTIKKGKYIKIGDKEVEYHPKFRLIMHTKYFNPHYKPEMQAQCSLINFLVTRDGLEDQLLAAVVAKERPDLEQLKANLTKSQNEFKIVLKELEDSLLARLSAASGNFLGDTALVENLETTKHTASEIEEKVQEAKVTEVKINEARENYRPAAERASLLYFILNDLNKINPIYQFSLKAFHVVFEKAILKTSPADEVKQRVINLTDEITYSVYMYTARGLFERDKLIFLAQVAFQVLSMKKELNPAELDFLLRFPFKAGVLSPVDFLQHQGWGGIKALSEMDEFKNLDNDIEGSAKRWKKLVESEAPEKEIFPKEWKNKTALQKLCMVRCMRPDRMTYAVKCQAAGHQPDGRDHLLRLHVHGPRPLRAGQAHLPGAGGVPGPVHEEGAEPSGAGLPPALPLQGRRPVARGLPAAPGLGRHQGKKLGFTIDNGKLHNVSLGQGQEVVAENALDVAAENGHWVILQNIHLVARWLSTLDKKVERYSTGSHEDYRVFISAEPAPSPESHIIPQGILENAIKITNEPPTGMYANLHKALDLFTQDTLEMCTKEIEFKCILFALCYFHAVVAERRKFGAQGWNRSYPFNNGDLTISINVLYNYLEANAKVPWDDLRYLFGEIMYGGHITDDWDRRLCRTYLVEYIRAEMLEGEIQLAPGFQIPPNLDYKGYHEYIDENLPPESPYLYGLHPNAEIGFLTVTSEKLFRTVLEMQPKESDSGAGAGVSREEKVKAVLDEVLEKIPETFNMAEIMAKAAEKTPYVVVAFQECERMNILTNEMRRSLKELNLGLKGELTITTDMEDLSTALFYDTVPDTWVARAYPSMMGLAAWYADLLLRIRELEAWTTDFALPTTVWLAGFFNPQSFLTAIMQSMARKNEWPLDKMCLSVEVTKKTREDMTAPPREGSYVYGLFMEGARWDTQTGVIAEARLKELTPAMPVIFVKAIPVDRMETKNMYECPVYKTRIRGPTYVWTFNLKTKEKAAKWVLAAVALLLQV</sequence>
<dbReference type="OrthoDB" id="286107at2759"/>
<dbReference type="GO" id="GO:0007018">
    <property type="term" value="P:microtubule-based movement"/>
    <property type="evidence" value="ECO:0007669"/>
    <property type="project" value="InterPro"/>
</dbReference>
<evidence type="ECO:0000259" key="17">
    <source>
        <dbReference type="Pfam" id="PF03028"/>
    </source>
</evidence>
<dbReference type="PANTHER" id="PTHR45703">
    <property type="entry name" value="DYNEIN HEAVY CHAIN"/>
    <property type="match status" value="1"/>
</dbReference>
<feature type="domain" description="Dynein heavy chain coiled coil stalk" evidence="21">
    <location>
        <begin position="3040"/>
        <end position="3383"/>
    </location>
</feature>
<dbReference type="FunFam" id="1.20.920.20:FF:000003">
    <property type="entry name" value="Dynein axonemal heavy chain 17"/>
    <property type="match status" value="1"/>
</dbReference>
<feature type="region of interest" description="Disordered" evidence="15">
    <location>
        <begin position="3871"/>
        <end position="3890"/>
    </location>
</feature>
<dbReference type="InterPro" id="IPR041466">
    <property type="entry name" value="Dynein_AAA5_ext"/>
</dbReference>
<dbReference type="GeneID" id="105293448"/>
<keyword evidence="5" id="KW-0677">Repeat</keyword>
<dbReference type="GO" id="GO:0005524">
    <property type="term" value="F:ATP binding"/>
    <property type="evidence" value="ECO:0007669"/>
    <property type="project" value="UniProtKB-KW"/>
</dbReference>
<dbReference type="FunFam" id="3.40.50.300:FF:000219">
    <property type="entry name" value="Dynein axonemal heavy chain 17"/>
    <property type="match status" value="1"/>
</dbReference>
<dbReference type="Pfam" id="PF12780">
    <property type="entry name" value="AAA_8"/>
    <property type="match status" value="1"/>
</dbReference>
<feature type="domain" description="Dynein heavy chain C-terminal" evidence="27">
    <location>
        <begin position="4195"/>
        <end position="4488"/>
    </location>
</feature>
<dbReference type="InterPro" id="IPR004273">
    <property type="entry name" value="Dynein_heavy_D6_P-loop"/>
</dbReference>
<dbReference type="InterPro" id="IPR024743">
    <property type="entry name" value="Dynein_HC_stalk"/>
</dbReference>
<dbReference type="FunFam" id="1.10.8.1220:FF:000001">
    <property type="entry name" value="Dynein axonemal heavy chain 5"/>
    <property type="match status" value="1"/>
</dbReference>
<evidence type="ECO:0000259" key="19">
    <source>
        <dbReference type="Pfam" id="PF08393"/>
    </source>
</evidence>
<dbReference type="GO" id="GO:0097729">
    <property type="term" value="C:9+2 motile cilium"/>
    <property type="evidence" value="ECO:0007669"/>
    <property type="project" value="UniProtKB-ARBA"/>
</dbReference>
<dbReference type="FunFam" id="1.10.8.710:FF:000002">
    <property type="entry name" value="dynein heavy chain 17, axonemal"/>
    <property type="match status" value="1"/>
</dbReference>
<feature type="transmembrane region" description="Helical" evidence="16">
    <location>
        <begin position="50"/>
        <end position="72"/>
    </location>
</feature>
<dbReference type="RefSeq" id="XP_023387401.1">
    <property type="nucleotide sequence ID" value="XM_023531633.1"/>
</dbReference>
<evidence type="ECO:0000313" key="28">
    <source>
        <dbReference type="Proteomes" id="UP000515202"/>
    </source>
</evidence>
<dbReference type="Gene3D" id="3.40.50.300">
    <property type="entry name" value="P-loop containing nucleotide triphosphate hydrolases"/>
    <property type="match status" value="5"/>
</dbReference>
<dbReference type="Gene3D" id="3.10.490.20">
    <property type="match status" value="1"/>
</dbReference>
<dbReference type="InterPro" id="IPR043157">
    <property type="entry name" value="Dynein_AAA1S"/>
</dbReference>
<keyword evidence="11" id="KW-0505">Motor protein</keyword>
<keyword evidence="10" id="KW-0969">Cilium</keyword>
<dbReference type="InterPro" id="IPR026983">
    <property type="entry name" value="DHC"/>
</dbReference>
<feature type="domain" description="Dynein heavy chain tail" evidence="18">
    <location>
        <begin position="611"/>
        <end position="699"/>
    </location>
</feature>
<dbReference type="Pfam" id="PF12775">
    <property type="entry name" value="AAA_7"/>
    <property type="match status" value="1"/>
</dbReference>
<feature type="coiled-coil region" evidence="14">
    <location>
        <begin position="3255"/>
        <end position="3303"/>
    </location>
</feature>
<evidence type="ECO:0000256" key="2">
    <source>
        <dbReference type="ARBA" id="ARBA00008887"/>
    </source>
</evidence>
<dbReference type="Gene3D" id="1.20.920.20">
    <property type="match status" value="1"/>
</dbReference>
<accession>A0A6P6CIU6</accession>
<dbReference type="FunFam" id="1.20.1270.280:FF:000003">
    <property type="entry name" value="Dynein axonemal heavy chain 17"/>
    <property type="match status" value="1"/>
</dbReference>
<evidence type="ECO:0000256" key="11">
    <source>
        <dbReference type="ARBA" id="ARBA00023175"/>
    </source>
</evidence>
<feature type="domain" description="Dynein heavy chain AAA 5 extension" evidence="24">
    <location>
        <begin position="2291"/>
        <end position="2408"/>
    </location>
</feature>
<keyword evidence="8" id="KW-0243">Dynein</keyword>
<evidence type="ECO:0000256" key="15">
    <source>
        <dbReference type="SAM" id="MobiDB-lite"/>
    </source>
</evidence>
<dbReference type="InterPro" id="IPR035699">
    <property type="entry name" value="AAA_6"/>
</dbReference>
<feature type="domain" description="Dynein heavy chain ATP-binding dynein motor region" evidence="23">
    <location>
        <begin position="3410"/>
        <end position="3627"/>
    </location>
</feature>
<dbReference type="FunFam" id="3.10.490.20:FF:000002">
    <property type="entry name" value="Dynein axonemal heavy chain 17"/>
    <property type="match status" value="1"/>
</dbReference>
<dbReference type="InterPro" id="IPR024317">
    <property type="entry name" value="Dynein_heavy_chain_D4_dom"/>
</dbReference>
<dbReference type="FunFam" id="1.20.920.30:FF:000003">
    <property type="entry name" value="Dynein axonemal heavy chain 17"/>
    <property type="match status" value="1"/>
</dbReference>
<dbReference type="GO" id="GO:0005874">
    <property type="term" value="C:microtubule"/>
    <property type="evidence" value="ECO:0007669"/>
    <property type="project" value="UniProtKB-KW"/>
</dbReference>
<keyword evidence="13" id="KW-0966">Cell projection</keyword>
<keyword evidence="9 14" id="KW-0175">Coiled coil</keyword>
<evidence type="ECO:0000259" key="27">
    <source>
        <dbReference type="Pfam" id="PF18199"/>
    </source>
</evidence>
<evidence type="ECO:0000256" key="9">
    <source>
        <dbReference type="ARBA" id="ARBA00023054"/>
    </source>
</evidence>
<keyword evidence="16" id="KW-0812">Transmembrane</keyword>
<evidence type="ECO:0000256" key="6">
    <source>
        <dbReference type="ARBA" id="ARBA00022741"/>
    </source>
</evidence>
<dbReference type="FunFam" id="3.20.180.20:FF:000001">
    <property type="entry name" value="Dynein axonemal heavy chain 5"/>
    <property type="match status" value="1"/>
</dbReference>
<evidence type="ECO:0000256" key="5">
    <source>
        <dbReference type="ARBA" id="ARBA00022737"/>
    </source>
</evidence>
<dbReference type="Proteomes" id="UP000515202">
    <property type="component" value="Unplaced"/>
</dbReference>
<evidence type="ECO:0000256" key="13">
    <source>
        <dbReference type="ARBA" id="ARBA00023273"/>
    </source>
</evidence>
<dbReference type="Pfam" id="PF17852">
    <property type="entry name" value="Dynein_AAA_lid"/>
    <property type="match status" value="1"/>
</dbReference>
<dbReference type="Pfam" id="PF18198">
    <property type="entry name" value="AAA_lid_11"/>
    <property type="match status" value="1"/>
</dbReference>
<keyword evidence="4" id="KW-0493">Microtubule</keyword>
<evidence type="ECO:0000259" key="25">
    <source>
        <dbReference type="Pfam" id="PF17857"/>
    </source>
</evidence>
<dbReference type="InterPro" id="IPR027417">
    <property type="entry name" value="P-loop_NTPase"/>
</dbReference>
<dbReference type="Pfam" id="PF12777">
    <property type="entry name" value="MT"/>
    <property type="match status" value="1"/>
</dbReference>
<dbReference type="SUPFAM" id="SSF52540">
    <property type="entry name" value="P-loop containing nucleoside triphosphate hydrolases"/>
    <property type="match status" value="3"/>
</dbReference>
<evidence type="ECO:0000259" key="22">
    <source>
        <dbReference type="Pfam" id="PF12780"/>
    </source>
</evidence>
<dbReference type="Gene3D" id="1.20.140.100">
    <property type="entry name" value="Dynein heavy chain, N-terminal domain 2"/>
    <property type="match status" value="1"/>
</dbReference>
<dbReference type="FunFam" id="1.10.8.720:FF:000002">
    <property type="entry name" value="Dynein heavy chain 9, axonemal"/>
    <property type="match status" value="1"/>
</dbReference>
<dbReference type="FunFam" id="1.20.58.1120:FF:000002">
    <property type="entry name" value="Dynein heavy chain 9, axonemal"/>
    <property type="match status" value="1"/>
</dbReference>
<proteinExistence type="inferred from homology"/>
<dbReference type="PANTHER" id="PTHR45703:SF4">
    <property type="entry name" value="DYNEIN AXONEMAL HEAVY CHAIN 17"/>
    <property type="match status" value="1"/>
</dbReference>
<feature type="coiled-coil region" evidence="14">
    <location>
        <begin position="3032"/>
        <end position="3083"/>
    </location>
</feature>
<evidence type="ECO:0000259" key="21">
    <source>
        <dbReference type="Pfam" id="PF12777"/>
    </source>
</evidence>
<dbReference type="Pfam" id="PF17857">
    <property type="entry name" value="AAA_lid_1"/>
    <property type="match status" value="1"/>
</dbReference>
<evidence type="ECO:0000259" key="23">
    <source>
        <dbReference type="Pfam" id="PF12781"/>
    </source>
</evidence>
<dbReference type="Gene3D" id="1.10.8.720">
    <property type="entry name" value="Region D6 of dynein motor"/>
    <property type="match status" value="1"/>
</dbReference>
<evidence type="ECO:0000259" key="24">
    <source>
        <dbReference type="Pfam" id="PF17852"/>
    </source>
</evidence>
<feature type="domain" description="Dynein heavy chain region D6 P-loop" evidence="17">
    <location>
        <begin position="3926"/>
        <end position="4019"/>
    </location>
</feature>
<dbReference type="InterPro" id="IPR043160">
    <property type="entry name" value="Dynein_C_barrel"/>
</dbReference>
<dbReference type="GO" id="GO:0030286">
    <property type="term" value="C:dynein complex"/>
    <property type="evidence" value="ECO:0007669"/>
    <property type="project" value="UniProtKB-KW"/>
</dbReference>
<feature type="domain" description="Dynein heavy chain 3 AAA+ lid" evidence="25">
    <location>
        <begin position="2625"/>
        <end position="2724"/>
    </location>
</feature>
<dbReference type="InterPro" id="IPR042228">
    <property type="entry name" value="Dynein_linker_3"/>
</dbReference>
<organism evidence="28 29">
    <name type="scientific">Pteropus vampyrus</name>
    <name type="common">Large flying fox</name>
    <dbReference type="NCBI Taxonomy" id="132908"/>
    <lineage>
        <taxon>Eukaryota</taxon>
        <taxon>Metazoa</taxon>
        <taxon>Chordata</taxon>
        <taxon>Craniata</taxon>
        <taxon>Vertebrata</taxon>
        <taxon>Euteleostomi</taxon>
        <taxon>Mammalia</taxon>
        <taxon>Eutheria</taxon>
        <taxon>Laurasiatheria</taxon>
        <taxon>Chiroptera</taxon>
        <taxon>Yinpterochiroptera</taxon>
        <taxon>Pteropodoidea</taxon>
        <taxon>Pteropodidae</taxon>
        <taxon>Pteropodinae</taxon>
        <taxon>Pteropus</taxon>
    </lineage>
</organism>
<dbReference type="GO" id="GO:0008569">
    <property type="term" value="F:minus-end-directed microtubule motor activity"/>
    <property type="evidence" value="ECO:0007669"/>
    <property type="project" value="InterPro"/>
</dbReference>
<dbReference type="Gene3D" id="1.10.8.710">
    <property type="match status" value="1"/>
</dbReference>
<dbReference type="InterPro" id="IPR041228">
    <property type="entry name" value="Dynein_C"/>
</dbReference>
<dbReference type="Gene3D" id="3.20.180.20">
    <property type="entry name" value="Dynein heavy chain, N-terminal domain 2"/>
    <property type="match status" value="1"/>
</dbReference>
<dbReference type="Gene3D" id="1.10.472.130">
    <property type="match status" value="1"/>
</dbReference>
<dbReference type="Gene3D" id="1.20.920.30">
    <property type="match status" value="1"/>
</dbReference>
<feature type="coiled-coil region" evidence="14">
    <location>
        <begin position="3617"/>
        <end position="3647"/>
    </location>
</feature>
<dbReference type="Gene3D" id="1.10.8.1220">
    <property type="match status" value="1"/>
</dbReference>
<dbReference type="Gene3D" id="1.20.58.1120">
    <property type="match status" value="2"/>
</dbReference>
<feature type="domain" description="Dynein heavy chain AAA lid" evidence="26">
    <location>
        <begin position="4051"/>
        <end position="4187"/>
    </location>
</feature>
<dbReference type="InterPro" id="IPR035706">
    <property type="entry name" value="AAA_9"/>
</dbReference>
<keyword evidence="12" id="KW-0206">Cytoskeleton</keyword>
<dbReference type="Pfam" id="PF08385">
    <property type="entry name" value="DHC_N1"/>
    <property type="match status" value="2"/>
</dbReference>
<evidence type="ECO:0000256" key="14">
    <source>
        <dbReference type="SAM" id="Coils"/>
    </source>
</evidence>
<dbReference type="Pfam" id="PF12781">
    <property type="entry name" value="AAA_9"/>
    <property type="match status" value="1"/>
</dbReference>
<evidence type="ECO:0000256" key="10">
    <source>
        <dbReference type="ARBA" id="ARBA00023069"/>
    </source>
</evidence>
<keyword evidence="16" id="KW-1133">Transmembrane helix</keyword>
<dbReference type="KEGG" id="pvp:105293448"/>
<dbReference type="CTD" id="8632"/>
<dbReference type="InterPro" id="IPR041589">
    <property type="entry name" value="DNAH3_AAA_lid_1"/>
</dbReference>
<reference evidence="29" key="1">
    <citation type="submission" date="2025-08" db="UniProtKB">
        <authorList>
            <consortium name="RefSeq"/>
        </authorList>
    </citation>
    <scope>IDENTIFICATION</scope>
    <source>
        <tissue evidence="29">Kidney</tissue>
    </source>
</reference>
<comment type="subcellular location">
    <subcellularLocation>
        <location evidence="1">Cytoplasm</location>
        <location evidence="1">Cytoskeleton</location>
        <location evidence="1">Cilium axoneme</location>
    </subcellularLocation>
</comment>
<comment type="similarity">
    <text evidence="2">Belongs to the dynein heavy chain family.</text>
</comment>
<evidence type="ECO:0000256" key="16">
    <source>
        <dbReference type="SAM" id="Phobius"/>
    </source>
</evidence>
<evidence type="ECO:0000259" key="20">
    <source>
        <dbReference type="Pfam" id="PF12774"/>
    </source>
</evidence>
<evidence type="ECO:0000256" key="4">
    <source>
        <dbReference type="ARBA" id="ARBA00022701"/>
    </source>
</evidence>
<evidence type="ECO:0000256" key="12">
    <source>
        <dbReference type="ARBA" id="ARBA00023212"/>
    </source>
</evidence>
<feature type="domain" description="Dynein heavy chain AAA module D4" evidence="22">
    <location>
        <begin position="2768"/>
        <end position="3027"/>
    </location>
</feature>
<feature type="domain" description="Dynein heavy chain linker" evidence="19">
    <location>
        <begin position="1240"/>
        <end position="1342"/>
    </location>
</feature>
<dbReference type="Pfam" id="PF03028">
    <property type="entry name" value="Dynein_heavy"/>
    <property type="match status" value="1"/>
</dbReference>
<dbReference type="FunFam" id="3.40.50.300:FF:000049">
    <property type="entry name" value="Dynein, axonemal, heavy chain 5"/>
    <property type="match status" value="1"/>
</dbReference>
<feature type="region of interest" description="Disordered" evidence="15">
    <location>
        <begin position="2236"/>
        <end position="2265"/>
    </location>
</feature>
<dbReference type="InterPro" id="IPR013594">
    <property type="entry name" value="Dynein_heavy_tail"/>
</dbReference>
<dbReference type="FunFam" id="1.10.472.130:FF:000001">
    <property type="entry name" value="Dynein, axonemal, heavy chain 9"/>
    <property type="match status" value="1"/>
</dbReference>
<keyword evidence="16" id="KW-0472">Membrane</keyword>
<gene>
    <name evidence="29" type="primary">DNAH17</name>
</gene>
<dbReference type="InterPro" id="IPR041658">
    <property type="entry name" value="AAA_lid_11"/>
</dbReference>
<keyword evidence="7" id="KW-0067">ATP-binding</keyword>
<keyword evidence="28" id="KW-1185">Reference proteome</keyword>
<feature type="domain" description="Dynein heavy chain tail" evidence="18">
    <location>
        <begin position="190"/>
        <end position="609"/>
    </location>
</feature>
<dbReference type="FunFam" id="3.40.50.300:FF:002141">
    <property type="entry name" value="Dynein heavy chain"/>
    <property type="match status" value="1"/>
</dbReference>
<keyword evidence="6" id="KW-0547">Nucleotide-binding</keyword>
<evidence type="ECO:0000259" key="18">
    <source>
        <dbReference type="Pfam" id="PF08385"/>
    </source>
</evidence>
<evidence type="ECO:0000256" key="1">
    <source>
        <dbReference type="ARBA" id="ARBA00004430"/>
    </source>
</evidence>